<dbReference type="AlphaFoldDB" id="A0A8J6CLL4"/>
<reference evidence="1 2" key="1">
    <citation type="journal article" date="2021" name="bioRxiv">
        <title>The Gossypium anomalum genome as a resource for cotton improvement and evolutionary analysis of hybrid incompatibility.</title>
        <authorList>
            <person name="Grover C.E."/>
            <person name="Yuan D."/>
            <person name="Arick M.A."/>
            <person name="Miller E.R."/>
            <person name="Hu G."/>
            <person name="Peterson D.G."/>
            <person name="Wendel J.F."/>
            <person name="Udall J.A."/>
        </authorList>
    </citation>
    <scope>NUCLEOTIDE SEQUENCE [LARGE SCALE GENOMIC DNA]</scope>
    <source>
        <strain evidence="1">JFW-Udall</strain>
        <tissue evidence="1">Leaf</tissue>
    </source>
</reference>
<evidence type="ECO:0008006" key="3">
    <source>
        <dbReference type="Google" id="ProtNLM"/>
    </source>
</evidence>
<dbReference type="EMBL" id="JAHUZN010000011">
    <property type="protein sequence ID" value="KAG8479497.1"/>
    <property type="molecule type" value="Genomic_DNA"/>
</dbReference>
<dbReference type="Proteomes" id="UP000701853">
    <property type="component" value="Chromosome 11"/>
</dbReference>
<evidence type="ECO:0000313" key="2">
    <source>
        <dbReference type="Proteomes" id="UP000701853"/>
    </source>
</evidence>
<organism evidence="1 2">
    <name type="scientific">Gossypium anomalum</name>
    <dbReference type="NCBI Taxonomy" id="47600"/>
    <lineage>
        <taxon>Eukaryota</taxon>
        <taxon>Viridiplantae</taxon>
        <taxon>Streptophyta</taxon>
        <taxon>Embryophyta</taxon>
        <taxon>Tracheophyta</taxon>
        <taxon>Spermatophyta</taxon>
        <taxon>Magnoliopsida</taxon>
        <taxon>eudicotyledons</taxon>
        <taxon>Gunneridae</taxon>
        <taxon>Pentapetalae</taxon>
        <taxon>rosids</taxon>
        <taxon>malvids</taxon>
        <taxon>Malvales</taxon>
        <taxon>Malvaceae</taxon>
        <taxon>Malvoideae</taxon>
        <taxon>Gossypium</taxon>
    </lineage>
</organism>
<name>A0A8J6CLL4_9ROSI</name>
<comment type="caution">
    <text evidence="1">The sequence shown here is derived from an EMBL/GenBank/DDBJ whole genome shotgun (WGS) entry which is preliminary data.</text>
</comment>
<keyword evidence="2" id="KW-1185">Reference proteome</keyword>
<protein>
    <recommendedName>
        <fullName evidence="3">DUF4283 domain-containing protein</fullName>
    </recommendedName>
</protein>
<dbReference type="Pfam" id="PF14223">
    <property type="entry name" value="Retrotran_gag_2"/>
    <property type="match status" value="1"/>
</dbReference>
<evidence type="ECO:0000313" key="1">
    <source>
        <dbReference type="EMBL" id="KAG8479497.1"/>
    </source>
</evidence>
<proteinExistence type="predicted"/>
<sequence>MEKGTPISQHLDTFNYIILDLKNIDIKIDDEDRSLIVLCSLSHSYENFVDTMLYNHGDISLKEVKNDLGCRIRVKIARFKGRREIWRRATMQRKTLVIKETKHKGVEDVTRRKEAEEELEEAWKANTLERSIEDESSARESNKIKVVQGHVEDELLWKLQKCLVGEVASFCETKSLAERIARMGLGKICVKRIRGNYFLIEILDEELLNILKQREWSYLKEFFIHIKLWSENMVFSERVTWTEISRVPMHCWNYKMFKRVAGKWGTLVSMGENLSGTMNFEKIEMLISITQLKR</sequence>
<gene>
    <name evidence="1" type="ORF">CXB51_029285</name>
</gene>
<accession>A0A8J6CLL4</accession>